<dbReference type="PANTHER" id="PTHR46589:SF1">
    <property type="entry name" value="APOPTOTIC CHROMATIN CONDENSATION INDUCER IN THE NUCLEUS"/>
    <property type="match status" value="1"/>
</dbReference>
<feature type="compositionally biased region" description="Basic and acidic residues" evidence="1">
    <location>
        <begin position="145"/>
        <end position="163"/>
    </location>
</feature>
<dbReference type="PANTHER" id="PTHR46589">
    <property type="entry name" value="APOPTOTIC CHROMATIN CONDENSATION INDUCER IN THE NUCLEUS"/>
    <property type="match status" value="1"/>
</dbReference>
<evidence type="ECO:0000256" key="1">
    <source>
        <dbReference type="SAM" id="MobiDB-lite"/>
    </source>
</evidence>
<feature type="compositionally biased region" description="Basic and acidic residues" evidence="1">
    <location>
        <begin position="242"/>
        <end position="310"/>
    </location>
</feature>
<evidence type="ECO:0000313" key="3">
    <source>
        <dbReference type="EMBL" id="PAV78258.1"/>
    </source>
</evidence>
<keyword evidence="4" id="KW-1185">Reference proteome</keyword>
<dbReference type="InterPro" id="IPR035979">
    <property type="entry name" value="RBD_domain_sf"/>
</dbReference>
<dbReference type="CDD" id="cd12432">
    <property type="entry name" value="RRM_ACINU"/>
    <property type="match status" value="1"/>
</dbReference>
<dbReference type="GO" id="GO:0008380">
    <property type="term" value="P:RNA splicing"/>
    <property type="evidence" value="ECO:0007669"/>
    <property type="project" value="TreeGrafter"/>
</dbReference>
<feature type="compositionally biased region" description="Basic and acidic residues" evidence="1">
    <location>
        <begin position="536"/>
        <end position="556"/>
    </location>
</feature>
<dbReference type="Proteomes" id="UP000218231">
    <property type="component" value="Unassembled WGS sequence"/>
</dbReference>
<feature type="region of interest" description="Disordered" evidence="1">
    <location>
        <begin position="626"/>
        <end position="693"/>
    </location>
</feature>
<dbReference type="GO" id="GO:0003723">
    <property type="term" value="F:RNA binding"/>
    <property type="evidence" value="ECO:0007669"/>
    <property type="project" value="TreeGrafter"/>
</dbReference>
<sequence length="693" mass="78545">MSDEDPLVNGVPLSTLRVVDLKEELTRRGLAKHGNKSELAERLREHLMTGKILDSKSQSAGNVAAATPTKEVTPQPKISSPENPLIAAYKAKQQAALENQMKDASRIRAESGSASGDTPPISSPANSGSPIKSPVPEVKSPMKSAEPEPEKEKEKAKEVEKKQPVAVAEVEQKKEKEQPPAKQENREKTAKQQDKNGHEKTGSERRETEQKLKKEETKAQEVKKEEKSEASQKNEQGNQSNDKQKQKEEKIEEKPKVEQKKQPVAEKSPTKEKTPPPKREKTPEEKQTRKEQNELEREQKQEKQREETESSRTGADSSGKDSDREDAEEELDYGDEQDEKEDKKNEERPGSASNSSATAHRSRSAAVADSTQSKSAEPIEINGRKISPSRYPESEIVHIRGLVRPFTEGQLRSAISANDKRTIVDFWIDKVKSHCLAKMSSAEEAREVRLALHNSHWPESNPKTLTVQFDTQDNMERHKEGRPVAGQIEVGLRTSVSATSPTPSAHRSSSTSEARIGVLPGRSSLKVTVEAALRENSKREVELVERRSRNSHKMEVDGDQEDDKSSRKRQHSSTPPHSRSMEIKRFNSDRLEYSQGHGQTENSLPKQKEGKSLDELFQRTKCQPFVYFKPLTDEEAAERDRQREARRKEREERRRETSGDRDKNRDRDRDRERHRDRERDNKDRAPAASTSRR</sequence>
<reference evidence="3 4" key="1">
    <citation type="journal article" date="2017" name="Curr. Biol.">
        <title>Genome architecture and evolution of a unichromosomal asexual nematode.</title>
        <authorList>
            <person name="Fradin H."/>
            <person name="Zegar C."/>
            <person name="Gutwein M."/>
            <person name="Lucas J."/>
            <person name="Kovtun M."/>
            <person name="Corcoran D."/>
            <person name="Baugh L.R."/>
            <person name="Kiontke K."/>
            <person name="Gunsalus K."/>
            <person name="Fitch D.H."/>
            <person name="Piano F."/>
        </authorList>
    </citation>
    <scope>NUCLEOTIDE SEQUENCE [LARGE SCALE GENOMIC DNA]</scope>
    <source>
        <strain evidence="3">PF1309</strain>
    </source>
</reference>
<accession>A0A2A2KWF5</accession>
<feature type="compositionally biased region" description="Low complexity" evidence="1">
    <location>
        <begin position="351"/>
        <end position="368"/>
    </location>
</feature>
<feature type="compositionally biased region" description="Basic and acidic residues" evidence="1">
    <location>
        <begin position="638"/>
        <end position="685"/>
    </location>
</feature>
<dbReference type="GO" id="GO:0061574">
    <property type="term" value="C:ASAP complex"/>
    <property type="evidence" value="ECO:0007669"/>
    <property type="project" value="TreeGrafter"/>
</dbReference>
<dbReference type="EMBL" id="LIAE01007591">
    <property type="protein sequence ID" value="PAV78258.1"/>
    <property type="molecule type" value="Genomic_DNA"/>
</dbReference>
<feature type="region of interest" description="Disordered" evidence="1">
    <location>
        <begin position="493"/>
        <end position="519"/>
    </location>
</feature>
<dbReference type="Pfam" id="PF02037">
    <property type="entry name" value="SAP"/>
    <property type="match status" value="1"/>
</dbReference>
<feature type="compositionally biased region" description="Polar residues" evidence="1">
    <location>
        <begin position="70"/>
        <end position="82"/>
    </location>
</feature>
<dbReference type="AlphaFoldDB" id="A0A2A2KWF5"/>
<dbReference type="SUPFAM" id="SSF54928">
    <property type="entry name" value="RNA-binding domain, RBD"/>
    <property type="match status" value="1"/>
</dbReference>
<protein>
    <recommendedName>
        <fullName evidence="2">SAP domain-containing protein</fullName>
    </recommendedName>
</protein>
<feature type="region of interest" description="Disordered" evidence="1">
    <location>
        <begin position="51"/>
        <end position="387"/>
    </location>
</feature>
<feature type="compositionally biased region" description="Basic and acidic residues" evidence="1">
    <location>
        <begin position="340"/>
        <end position="349"/>
    </location>
</feature>
<proteinExistence type="predicted"/>
<dbReference type="PROSITE" id="PS50800">
    <property type="entry name" value="SAP"/>
    <property type="match status" value="1"/>
</dbReference>
<gene>
    <name evidence="3" type="ORF">WR25_17657</name>
</gene>
<feature type="compositionally biased region" description="Acidic residues" evidence="1">
    <location>
        <begin position="324"/>
        <end position="339"/>
    </location>
</feature>
<feature type="compositionally biased region" description="Basic and acidic residues" evidence="1">
    <location>
        <begin position="170"/>
        <end position="232"/>
    </location>
</feature>
<feature type="compositionally biased region" description="Basic and acidic residues" evidence="1">
    <location>
        <begin position="100"/>
        <end position="109"/>
    </location>
</feature>
<dbReference type="Pfam" id="PF16294">
    <property type="entry name" value="RSB_motif"/>
    <property type="match status" value="1"/>
</dbReference>
<dbReference type="GO" id="GO:0071011">
    <property type="term" value="C:precatalytic spliceosome"/>
    <property type="evidence" value="ECO:0007669"/>
    <property type="project" value="TreeGrafter"/>
</dbReference>
<dbReference type="InterPro" id="IPR036361">
    <property type="entry name" value="SAP_dom_sf"/>
</dbReference>
<name>A0A2A2KWF5_9BILA</name>
<evidence type="ECO:0000259" key="2">
    <source>
        <dbReference type="PROSITE" id="PS50800"/>
    </source>
</evidence>
<dbReference type="InterPro" id="IPR032552">
    <property type="entry name" value="RSB_motif"/>
</dbReference>
<dbReference type="InterPro" id="IPR052793">
    <property type="entry name" value="EJC-associated_protein"/>
</dbReference>
<organism evidence="3 4">
    <name type="scientific">Diploscapter pachys</name>
    <dbReference type="NCBI Taxonomy" id="2018661"/>
    <lineage>
        <taxon>Eukaryota</taxon>
        <taxon>Metazoa</taxon>
        <taxon>Ecdysozoa</taxon>
        <taxon>Nematoda</taxon>
        <taxon>Chromadorea</taxon>
        <taxon>Rhabditida</taxon>
        <taxon>Rhabditina</taxon>
        <taxon>Rhabditomorpha</taxon>
        <taxon>Rhabditoidea</taxon>
        <taxon>Rhabditidae</taxon>
        <taxon>Diploscapter</taxon>
    </lineage>
</organism>
<dbReference type="STRING" id="2018661.A0A2A2KWF5"/>
<feature type="compositionally biased region" description="Low complexity" evidence="1">
    <location>
        <begin position="494"/>
        <end position="505"/>
    </location>
</feature>
<evidence type="ECO:0000313" key="4">
    <source>
        <dbReference type="Proteomes" id="UP000218231"/>
    </source>
</evidence>
<feature type="domain" description="SAP" evidence="2">
    <location>
        <begin position="13"/>
        <end position="47"/>
    </location>
</feature>
<feature type="region of interest" description="Disordered" evidence="1">
    <location>
        <begin position="536"/>
        <end position="583"/>
    </location>
</feature>
<dbReference type="SMART" id="SM00513">
    <property type="entry name" value="SAP"/>
    <property type="match status" value="1"/>
</dbReference>
<dbReference type="InterPro" id="IPR003034">
    <property type="entry name" value="SAP_dom"/>
</dbReference>
<comment type="caution">
    <text evidence="3">The sequence shown here is derived from an EMBL/GenBank/DDBJ whole genome shotgun (WGS) entry which is preliminary data.</text>
</comment>
<dbReference type="Gene3D" id="1.10.720.30">
    <property type="entry name" value="SAP domain"/>
    <property type="match status" value="1"/>
</dbReference>
<dbReference type="InterPro" id="IPR034257">
    <property type="entry name" value="Acinus_RRM"/>
</dbReference>
<dbReference type="SUPFAM" id="SSF68906">
    <property type="entry name" value="SAP domain"/>
    <property type="match status" value="1"/>
</dbReference>
<dbReference type="OrthoDB" id="5348404at2759"/>